<accession>A0A0J7KBJ1</accession>
<dbReference type="EMBL" id="LBMM01010144">
    <property type="protein sequence ID" value="KMQ87647.1"/>
    <property type="molecule type" value="Genomic_DNA"/>
</dbReference>
<feature type="region of interest" description="Disordered" evidence="1">
    <location>
        <begin position="307"/>
        <end position="335"/>
    </location>
</feature>
<proteinExistence type="predicted"/>
<name>A0A0J7KBJ1_LASNI</name>
<comment type="caution">
    <text evidence="2">The sequence shown here is derived from an EMBL/GenBank/DDBJ whole genome shotgun (WGS) entry which is preliminary data.</text>
</comment>
<evidence type="ECO:0000313" key="2">
    <source>
        <dbReference type="EMBL" id="KMQ87647.1"/>
    </source>
</evidence>
<protein>
    <submittedName>
        <fullName evidence="2">Uncharacterized protein</fullName>
    </submittedName>
</protein>
<dbReference type="Proteomes" id="UP000036403">
    <property type="component" value="Unassembled WGS sequence"/>
</dbReference>
<gene>
    <name evidence="2" type="ORF">RF55_13014</name>
</gene>
<feature type="region of interest" description="Disordered" evidence="1">
    <location>
        <begin position="228"/>
        <end position="264"/>
    </location>
</feature>
<dbReference type="OrthoDB" id="7694702at2759"/>
<evidence type="ECO:0000256" key="1">
    <source>
        <dbReference type="SAM" id="MobiDB-lite"/>
    </source>
</evidence>
<sequence>MGKRIKKSLEGSEKQRVKRGGNNIGWWDEECRERKKEVRKELRNWRRIGGNKDTYKEMKKGYKEICEKKKREERERWVREAGKARTEGKVWDLIRKERKRKKKVNEEIEMEGWKKYFMIILGGVEEKVVREGRERRDEQEEMELEWEEVKRVIDGLKDGKAIGNDGIPNEKNGGQEAYVRERVRRTAVVMREVWGIGKRLWDQNWKRRLWLFDTPIWTVMGYGMGVERKKRDRGSTRKEEDRERIDERKSREKGMELKKKAGERERGGIVARKCWEEMKERWRRGEVLGSWEQERWKFLRERGVWEGEEKRVEDRGERQENAGKGKRDKNRKVEI</sequence>
<evidence type="ECO:0000313" key="3">
    <source>
        <dbReference type="Proteomes" id="UP000036403"/>
    </source>
</evidence>
<keyword evidence="3" id="KW-1185">Reference proteome</keyword>
<dbReference type="PaxDb" id="67767-A0A0J7KBJ1"/>
<feature type="region of interest" description="Disordered" evidence="1">
    <location>
        <begin position="1"/>
        <end position="20"/>
    </location>
</feature>
<dbReference type="AlphaFoldDB" id="A0A0J7KBJ1"/>
<organism evidence="2 3">
    <name type="scientific">Lasius niger</name>
    <name type="common">Black garden ant</name>
    <dbReference type="NCBI Taxonomy" id="67767"/>
    <lineage>
        <taxon>Eukaryota</taxon>
        <taxon>Metazoa</taxon>
        <taxon>Ecdysozoa</taxon>
        <taxon>Arthropoda</taxon>
        <taxon>Hexapoda</taxon>
        <taxon>Insecta</taxon>
        <taxon>Pterygota</taxon>
        <taxon>Neoptera</taxon>
        <taxon>Endopterygota</taxon>
        <taxon>Hymenoptera</taxon>
        <taxon>Apocrita</taxon>
        <taxon>Aculeata</taxon>
        <taxon>Formicoidea</taxon>
        <taxon>Formicidae</taxon>
        <taxon>Formicinae</taxon>
        <taxon>Lasius</taxon>
        <taxon>Lasius</taxon>
    </lineage>
</organism>
<reference evidence="2 3" key="1">
    <citation type="submission" date="2015-04" db="EMBL/GenBank/DDBJ databases">
        <title>Lasius niger genome sequencing.</title>
        <authorList>
            <person name="Konorov E.A."/>
            <person name="Nikitin M.A."/>
            <person name="Kirill M.V."/>
            <person name="Chang P."/>
        </authorList>
    </citation>
    <scope>NUCLEOTIDE SEQUENCE [LARGE SCALE GENOMIC DNA]</scope>
    <source>
        <tissue evidence="2">Whole</tissue>
    </source>
</reference>